<feature type="region of interest" description="Disordered" evidence="5">
    <location>
        <begin position="35"/>
        <end position="68"/>
    </location>
</feature>
<dbReference type="GO" id="GO:0106335">
    <property type="term" value="F:tRNA (5-carboxymethyluridine(34)-5-O)-methyltransferase activity"/>
    <property type="evidence" value="ECO:0007669"/>
    <property type="project" value="TreeGrafter"/>
</dbReference>
<dbReference type="Pfam" id="PF13532">
    <property type="entry name" value="2OG-FeII_Oxy_2"/>
    <property type="match status" value="1"/>
</dbReference>
<dbReference type="PANTHER" id="PTHR13069:SF21">
    <property type="entry name" value="ALKYLATED DNA REPAIR PROTEIN ALKB HOMOLOG 8"/>
    <property type="match status" value="1"/>
</dbReference>
<dbReference type="SUPFAM" id="SSF51197">
    <property type="entry name" value="Clavaminate synthase-like"/>
    <property type="match status" value="1"/>
</dbReference>
<keyword evidence="8" id="KW-1185">Reference proteome</keyword>
<dbReference type="InterPro" id="IPR013216">
    <property type="entry name" value="Methyltransf_11"/>
</dbReference>
<dbReference type="OrthoDB" id="41584at2759"/>
<evidence type="ECO:0000259" key="6">
    <source>
        <dbReference type="PROSITE" id="PS51471"/>
    </source>
</evidence>
<dbReference type="Pfam" id="PF08241">
    <property type="entry name" value="Methyltransf_11"/>
    <property type="match status" value="1"/>
</dbReference>
<sequence length="970" mass="108493">MTKDDKVNNDKIRNPDTNAKSFAMISHVSSLTFISRAHSHSSQPNTMIRERSTMEGQERDQDKEASVSFRSVLPHEPLPADSSGYIHVQGALEPKLKKDKGDEGKPSANQDQADYYWTKQGLEEALHEALTKICQGSALQSVSVLEDNSSPPYTKVRLSYSSPLAALKVVQYFRAEKVSAHDLLLVSPNNDNEEATMTSHWQFAARPLQATLLTTQPFLSTQMAWNRSNPPKFRRLIARPGEPVELLQQERQITRYVFLSGLVDTTNKNNNNPPWWDNSRQVCEAIRSQLHVYDTSGKGIELYISNKKKTSNRTTHFCHVGMRSPEDARALMAGLQGKILTWKQPCDWNDTSTCTTEQQQQQQQQQPTIQSDKLFLDYAAVTKRSEAKATAKATGEDLVKGEKSRSECTSVTKHVVVPGLVLITDFITPQEEQVLLAALTGPTAPWAPSQTNFSNSGAVKRRVQHYGYVFDYETANVNRDRSQPGSDCPPMPGMPPSDMSSLEAYTETCTAEGRGWELMAGIAERTRRTTFEIQAKDDDEEEQQGQSTITKQFPKLNQITVNVYEPGEGIGSHVDTPSAFDDGLISVSLNGGVVMEFRRQQQQQDDEKIKKLVYLPPRSLLLMSGPARFEWEHMIVTRMTDTHEGVVLHRSRRVSMTLRTAIDLSGEPMPCVSSTRFPPVWGTVGQSATDALVTPSMEREHVHAVYDAIATQWHHTRGKRGVLWPGATQFLKELPEGSIVADVGCGDGKYFPAIWEAGSYVIGSDISLPLLQQATHAHQQDAASQPDSRRVSEHRQHLQKKPAVLVADCMNVPLRSKSCDAAICIAVMHHLSTRDRRIRCISELGRIVKVGGLINIQAWAMEQQEKSKRKFAGTDVFVPFNAQPKYLEAAKNTAIATGMHPDPGKSTAQLYSEEYNADYDEQKGLVVFKRYCHMYRTGELEELVQEVDTVELYESGYESGNHFVILRVVT</sequence>
<evidence type="ECO:0000256" key="3">
    <source>
        <dbReference type="ARBA" id="ARBA00022833"/>
    </source>
</evidence>
<evidence type="ECO:0000256" key="4">
    <source>
        <dbReference type="ARBA" id="ARBA00022884"/>
    </source>
</evidence>
<comment type="caution">
    <text evidence="7">The sequence shown here is derived from an EMBL/GenBank/DDBJ whole genome shotgun (WGS) entry which is preliminary data.</text>
</comment>
<dbReference type="GO" id="GO:0000049">
    <property type="term" value="F:tRNA binding"/>
    <property type="evidence" value="ECO:0007669"/>
    <property type="project" value="TreeGrafter"/>
</dbReference>
<accession>A0A9N8HH91</accession>
<evidence type="ECO:0000256" key="2">
    <source>
        <dbReference type="ARBA" id="ARBA00022679"/>
    </source>
</evidence>
<dbReference type="Proteomes" id="UP001153069">
    <property type="component" value="Unassembled WGS sequence"/>
</dbReference>
<dbReference type="GO" id="GO:0002098">
    <property type="term" value="P:tRNA wobble uridine modification"/>
    <property type="evidence" value="ECO:0007669"/>
    <property type="project" value="TreeGrafter"/>
</dbReference>
<dbReference type="PROSITE" id="PS51471">
    <property type="entry name" value="FE2OG_OXY"/>
    <property type="match status" value="1"/>
</dbReference>
<dbReference type="InterPro" id="IPR051422">
    <property type="entry name" value="AlkB_tRNA_MeTrf/Diox"/>
</dbReference>
<dbReference type="Gene3D" id="3.40.50.150">
    <property type="entry name" value="Vaccinia Virus protein VP39"/>
    <property type="match status" value="1"/>
</dbReference>
<feature type="domain" description="Fe2OG dioxygenase" evidence="6">
    <location>
        <begin position="555"/>
        <end position="662"/>
    </location>
</feature>
<dbReference type="GO" id="GO:0030488">
    <property type="term" value="P:tRNA methylation"/>
    <property type="evidence" value="ECO:0007669"/>
    <property type="project" value="TreeGrafter"/>
</dbReference>
<dbReference type="SUPFAM" id="SSF53335">
    <property type="entry name" value="S-adenosyl-L-methionine-dependent methyltransferases"/>
    <property type="match status" value="1"/>
</dbReference>
<keyword evidence="4" id="KW-0694">RNA-binding</keyword>
<dbReference type="AlphaFoldDB" id="A0A9N8HH91"/>
<evidence type="ECO:0000313" key="8">
    <source>
        <dbReference type="Proteomes" id="UP001153069"/>
    </source>
</evidence>
<dbReference type="InterPro" id="IPR027450">
    <property type="entry name" value="AlkB-like"/>
</dbReference>
<keyword evidence="1" id="KW-0489">Methyltransferase</keyword>
<reference evidence="7" key="1">
    <citation type="submission" date="2020-06" db="EMBL/GenBank/DDBJ databases">
        <authorList>
            <consortium name="Plant Systems Biology data submission"/>
        </authorList>
    </citation>
    <scope>NUCLEOTIDE SEQUENCE</scope>
    <source>
        <strain evidence="7">D6</strain>
    </source>
</reference>
<dbReference type="InterPro" id="IPR005123">
    <property type="entry name" value="Oxoglu/Fe-dep_dioxygenase_dom"/>
</dbReference>
<feature type="compositionally biased region" description="Basic and acidic residues" evidence="5">
    <location>
        <begin position="1"/>
        <end position="14"/>
    </location>
</feature>
<protein>
    <submittedName>
        <fullName evidence="7">Alkylated DNA repair protein alkB homolog 8</fullName>
    </submittedName>
</protein>
<gene>
    <name evidence="7" type="ORF">SEMRO_691_G187920.1</name>
</gene>
<organism evidence="7 8">
    <name type="scientific">Seminavis robusta</name>
    <dbReference type="NCBI Taxonomy" id="568900"/>
    <lineage>
        <taxon>Eukaryota</taxon>
        <taxon>Sar</taxon>
        <taxon>Stramenopiles</taxon>
        <taxon>Ochrophyta</taxon>
        <taxon>Bacillariophyta</taxon>
        <taxon>Bacillariophyceae</taxon>
        <taxon>Bacillariophycidae</taxon>
        <taxon>Naviculales</taxon>
        <taxon>Naviculaceae</taxon>
        <taxon>Seminavis</taxon>
    </lineage>
</organism>
<proteinExistence type="predicted"/>
<dbReference type="PANTHER" id="PTHR13069">
    <property type="entry name" value="ALKYLATED DNA REPAIR PROTEIN ALKB HOMOLOG 8"/>
    <property type="match status" value="1"/>
</dbReference>
<keyword evidence="2" id="KW-0808">Transferase</keyword>
<dbReference type="GO" id="GO:0005634">
    <property type="term" value="C:nucleus"/>
    <property type="evidence" value="ECO:0007669"/>
    <property type="project" value="TreeGrafter"/>
</dbReference>
<feature type="compositionally biased region" description="Basic and acidic residues" evidence="5">
    <location>
        <begin position="48"/>
        <end position="65"/>
    </location>
</feature>
<evidence type="ECO:0000256" key="5">
    <source>
        <dbReference type="SAM" id="MobiDB-lite"/>
    </source>
</evidence>
<dbReference type="InterPro" id="IPR037151">
    <property type="entry name" value="AlkB-like_sf"/>
</dbReference>
<dbReference type="InterPro" id="IPR029063">
    <property type="entry name" value="SAM-dependent_MTases_sf"/>
</dbReference>
<dbReference type="CDD" id="cd02440">
    <property type="entry name" value="AdoMet_MTases"/>
    <property type="match status" value="1"/>
</dbReference>
<evidence type="ECO:0000256" key="1">
    <source>
        <dbReference type="ARBA" id="ARBA00022603"/>
    </source>
</evidence>
<dbReference type="GO" id="GO:0008757">
    <property type="term" value="F:S-adenosylmethionine-dependent methyltransferase activity"/>
    <property type="evidence" value="ECO:0007669"/>
    <property type="project" value="InterPro"/>
</dbReference>
<feature type="region of interest" description="Disordered" evidence="5">
    <location>
        <begin position="1"/>
        <end position="20"/>
    </location>
</feature>
<keyword evidence="3" id="KW-0862">Zinc</keyword>
<dbReference type="GO" id="GO:0005737">
    <property type="term" value="C:cytoplasm"/>
    <property type="evidence" value="ECO:0007669"/>
    <property type="project" value="TreeGrafter"/>
</dbReference>
<dbReference type="EMBL" id="CAICTM010000690">
    <property type="protein sequence ID" value="CAB9515048.1"/>
    <property type="molecule type" value="Genomic_DNA"/>
</dbReference>
<evidence type="ECO:0000313" key="7">
    <source>
        <dbReference type="EMBL" id="CAB9515048.1"/>
    </source>
</evidence>
<dbReference type="Gene3D" id="2.60.120.590">
    <property type="entry name" value="Alpha-ketoglutarate-dependent dioxygenase AlkB-like"/>
    <property type="match status" value="1"/>
</dbReference>
<name>A0A9N8HH91_9STRA</name>